<dbReference type="GO" id="GO:0043023">
    <property type="term" value="F:ribosomal large subunit binding"/>
    <property type="evidence" value="ECO:0007669"/>
    <property type="project" value="UniProtKB-UniRule"/>
</dbReference>
<evidence type="ECO:0000313" key="12">
    <source>
        <dbReference type="EMBL" id="SER32300.1"/>
    </source>
</evidence>
<dbReference type="GO" id="GO:0045910">
    <property type="term" value="P:negative regulation of DNA recombination"/>
    <property type="evidence" value="ECO:0007669"/>
    <property type="project" value="InterPro"/>
</dbReference>
<dbReference type="SUPFAM" id="SSF52540">
    <property type="entry name" value="P-loop containing nucleoside triphosphate hydrolases"/>
    <property type="match status" value="1"/>
</dbReference>
<evidence type="ECO:0000259" key="11">
    <source>
        <dbReference type="PROSITE" id="PS50828"/>
    </source>
</evidence>
<gene>
    <name evidence="9" type="primary">mutS2</name>
    <name evidence="9" type="synonym">rqcU</name>
    <name evidence="12" type="ORF">SAMN05421767_13620</name>
</gene>
<dbReference type="PROSITE" id="PS50828">
    <property type="entry name" value="SMR"/>
    <property type="match status" value="1"/>
</dbReference>
<evidence type="ECO:0000256" key="5">
    <source>
        <dbReference type="ARBA" id="ARBA00022801"/>
    </source>
</evidence>
<evidence type="ECO:0000256" key="10">
    <source>
        <dbReference type="SAM" id="Coils"/>
    </source>
</evidence>
<keyword evidence="13" id="KW-1185">Reference proteome</keyword>
<dbReference type="InterPro" id="IPR007696">
    <property type="entry name" value="DNA_mismatch_repair_MutS_core"/>
</dbReference>
<keyword evidence="7 9" id="KW-0694">RNA-binding</keyword>
<evidence type="ECO:0000256" key="3">
    <source>
        <dbReference type="ARBA" id="ARBA00022741"/>
    </source>
</evidence>
<evidence type="ECO:0000313" key="13">
    <source>
        <dbReference type="Proteomes" id="UP000198556"/>
    </source>
</evidence>
<proteinExistence type="inferred from homology"/>
<feature type="domain" description="Smr" evidence="11">
    <location>
        <begin position="711"/>
        <end position="786"/>
    </location>
</feature>
<dbReference type="HAMAP" id="MF_00092">
    <property type="entry name" value="MutS2"/>
    <property type="match status" value="1"/>
</dbReference>
<dbReference type="InterPro" id="IPR046893">
    <property type="entry name" value="MSSS"/>
</dbReference>
<dbReference type="SMART" id="SM00533">
    <property type="entry name" value="MUTSd"/>
    <property type="match status" value="1"/>
</dbReference>
<keyword evidence="1 9" id="KW-0540">Nuclease</keyword>
<dbReference type="Pfam" id="PF20297">
    <property type="entry name" value="MSSS"/>
    <property type="match status" value="1"/>
</dbReference>
<evidence type="ECO:0000256" key="7">
    <source>
        <dbReference type="ARBA" id="ARBA00022884"/>
    </source>
</evidence>
<reference evidence="12 13" key="1">
    <citation type="submission" date="2016-10" db="EMBL/GenBank/DDBJ databases">
        <authorList>
            <person name="de Groot N.N."/>
        </authorList>
    </citation>
    <scope>NUCLEOTIDE SEQUENCE [LARGE SCALE GENOMIC DNA]</scope>
    <source>
        <strain evidence="12 13">DSM 15827</strain>
    </source>
</reference>
<dbReference type="GO" id="GO:0072344">
    <property type="term" value="P:rescue of stalled ribosome"/>
    <property type="evidence" value="ECO:0007669"/>
    <property type="project" value="UniProtKB-UniRule"/>
</dbReference>
<dbReference type="EMBL" id="FOGF01000036">
    <property type="protein sequence ID" value="SER32300.1"/>
    <property type="molecule type" value="Genomic_DNA"/>
</dbReference>
<dbReference type="EC" id="3.1.-.-" evidence="9"/>
<dbReference type="SUPFAM" id="SSF160443">
    <property type="entry name" value="SMR domain-like"/>
    <property type="match status" value="1"/>
</dbReference>
<keyword evidence="10" id="KW-0175">Coiled coil</keyword>
<dbReference type="PANTHER" id="PTHR48466:SF2">
    <property type="entry name" value="OS10G0509000 PROTEIN"/>
    <property type="match status" value="1"/>
</dbReference>
<feature type="coiled-coil region" evidence="10">
    <location>
        <begin position="515"/>
        <end position="599"/>
    </location>
</feature>
<keyword evidence="8 9" id="KW-0238">DNA-binding</keyword>
<keyword evidence="3 9" id="KW-0547">Nucleotide-binding</keyword>
<evidence type="ECO:0000256" key="2">
    <source>
        <dbReference type="ARBA" id="ARBA00022730"/>
    </source>
</evidence>
<comment type="function">
    <text evidence="9">Acts as a ribosome collision sensor, splitting the ribosome into its 2 subunits. Detects stalled/collided 70S ribosomes which it binds and splits by an ATP-hydrolysis driven conformational change. Acts upstream of the ribosome quality control system (RQC), a ribosome-associated complex that mediates the extraction of incompletely synthesized nascent chains from stalled ribosomes and their subsequent degradation. Probably generates substrates for RQC.</text>
</comment>
<dbReference type="NCBIfam" id="TIGR01069">
    <property type="entry name" value="mutS2"/>
    <property type="match status" value="1"/>
</dbReference>
<dbReference type="AlphaFoldDB" id="A0A1H9N8D5"/>
<dbReference type="GO" id="GO:0006298">
    <property type="term" value="P:mismatch repair"/>
    <property type="evidence" value="ECO:0007669"/>
    <property type="project" value="InterPro"/>
</dbReference>
<dbReference type="Pfam" id="PF01713">
    <property type="entry name" value="Smr"/>
    <property type="match status" value="1"/>
</dbReference>
<dbReference type="InterPro" id="IPR027417">
    <property type="entry name" value="P-loop_NTPase"/>
</dbReference>
<evidence type="ECO:0000256" key="6">
    <source>
        <dbReference type="ARBA" id="ARBA00022840"/>
    </source>
</evidence>
<evidence type="ECO:0000256" key="9">
    <source>
        <dbReference type="HAMAP-Rule" id="MF_00092"/>
    </source>
</evidence>
<comment type="function">
    <text evidence="9">Endonuclease that is involved in the suppression of homologous recombination and thus may have a key role in the control of bacterial genetic diversity.</text>
</comment>
<dbReference type="PIRSF" id="PIRSF005814">
    <property type="entry name" value="MutS_YshD"/>
    <property type="match status" value="1"/>
</dbReference>
<dbReference type="STRING" id="137733.SAMN05421767_13620"/>
<comment type="similarity">
    <text evidence="9">Belongs to the DNA mismatch repair MutS family. MutS2 subfamily.</text>
</comment>
<dbReference type="GO" id="GO:0019843">
    <property type="term" value="F:rRNA binding"/>
    <property type="evidence" value="ECO:0007669"/>
    <property type="project" value="UniProtKB-UniRule"/>
</dbReference>
<sequence length="786" mass="88561">MNKKIEKTLEFQKVRQKLAEYATSEMGKQLLLQLPVETDERKIQKKISQTKDGVNLLRLKQGVPIPRLQDITFVIKRLELEASLNALELAAVLRVLTTTRDVVNFFEKVAEEGIEVPTLLPLADKLVHIPSLTKQLRLSISEDGRVLDEASTALKGIRQGISKAEEAIRQQLNSYLSGKSASYLSDSLITIRNDRYVLPVKAEYKSAFGGTVHDQSASGQTLFIEPQAVVNLNNRLKELQVQERAEITRILWELTEMLFPYTNELKQNQYVLSQFDVVNAKALYAKELKATEPIIDTQNHVALWQARHPLIDQREVVANDIIIGEEYQAIVITGPNTGGKTILLKTVGIIQLMAQSGLFIPALDNSKVGLFTEIFADIGDEQSIEQSLSTFSSHMTSIVDILNHIDEKSLVLLDEIGSGTDPQEGASLAISILDYMATKSSFVIATTHYPELKAYGYNRYGTINASMEFDSDTLQPTYRFLLGVPGRSNAFDISQRLGLPEEVITQAKGYISLENQELNEMISDLEQKRRLVERDSLTIDQQLEESTQLLEELRQEAQALKDQKERLIEEAKEKANQLIDESQEEAEKLISDIRQMQMKSKQSAIKEHEFIEKRSEFGQLKHEQSLKKNKVLRKERAKKQLKPGMSVDVTSFGQRGVLVEKVSEKEWVVQMGIIKMKLPVDDLIGLDNEPEPKKQQVVLRSASQSHVKPELDLRGQRYEAALKEMDRYLDAAILANYPRVTIIHGKGTGALQKGVHKALKRHRSVKSYEYAPMNTGGTGATIVTFK</sequence>
<keyword evidence="5 9" id="KW-0378">Hydrolase</keyword>
<protein>
    <recommendedName>
        <fullName evidence="9">Endonuclease MutS2</fullName>
        <ecNumber evidence="9">3.1.-.-</ecNumber>
    </recommendedName>
    <alternativeName>
        <fullName evidence="9">Ribosome-associated protein quality control-upstream factor</fullName>
        <shortName evidence="9">RQC-upstream factor</shortName>
        <shortName evidence="9">RqcU</shortName>
        <ecNumber evidence="9">3.6.4.-</ecNumber>
    </alternativeName>
</protein>
<dbReference type="InterPro" id="IPR045076">
    <property type="entry name" value="MutS"/>
</dbReference>
<feature type="binding site" evidence="9">
    <location>
        <begin position="334"/>
        <end position="341"/>
    </location>
    <ligand>
        <name>ATP</name>
        <dbReference type="ChEBI" id="CHEBI:30616"/>
    </ligand>
</feature>
<dbReference type="GO" id="GO:0004519">
    <property type="term" value="F:endonuclease activity"/>
    <property type="evidence" value="ECO:0007669"/>
    <property type="project" value="UniProtKB-UniRule"/>
</dbReference>
<dbReference type="CDD" id="cd06503">
    <property type="entry name" value="ATP-synt_Fo_b"/>
    <property type="match status" value="1"/>
</dbReference>
<dbReference type="CDD" id="cd03280">
    <property type="entry name" value="ABC_MutS2"/>
    <property type="match status" value="1"/>
</dbReference>
<evidence type="ECO:0000256" key="4">
    <source>
        <dbReference type="ARBA" id="ARBA00022759"/>
    </source>
</evidence>
<dbReference type="RefSeq" id="WP_089747452.1">
    <property type="nucleotide sequence ID" value="NZ_FOGF01000036.1"/>
</dbReference>
<dbReference type="InterPro" id="IPR000432">
    <property type="entry name" value="DNA_mismatch_repair_MutS_C"/>
</dbReference>
<dbReference type="Gene3D" id="3.30.1370.110">
    <property type="match status" value="1"/>
</dbReference>
<dbReference type="Gene3D" id="3.40.50.300">
    <property type="entry name" value="P-loop containing nucleotide triphosphate hydrolases"/>
    <property type="match status" value="1"/>
</dbReference>
<evidence type="ECO:0000256" key="1">
    <source>
        <dbReference type="ARBA" id="ARBA00022722"/>
    </source>
</evidence>
<keyword evidence="4 9" id="KW-0255">Endonuclease</keyword>
<dbReference type="GO" id="GO:0140664">
    <property type="term" value="F:ATP-dependent DNA damage sensor activity"/>
    <property type="evidence" value="ECO:0007669"/>
    <property type="project" value="InterPro"/>
</dbReference>
<dbReference type="GO" id="GO:0030983">
    <property type="term" value="F:mismatched DNA binding"/>
    <property type="evidence" value="ECO:0007669"/>
    <property type="project" value="InterPro"/>
</dbReference>
<dbReference type="GO" id="GO:0005524">
    <property type="term" value="F:ATP binding"/>
    <property type="evidence" value="ECO:0007669"/>
    <property type="project" value="UniProtKB-UniRule"/>
</dbReference>
<dbReference type="InterPro" id="IPR005747">
    <property type="entry name" value="MutS2"/>
</dbReference>
<accession>A0A1H9N8D5</accession>
<organism evidence="12 13">
    <name type="scientific">Granulicatella balaenopterae</name>
    <dbReference type="NCBI Taxonomy" id="137733"/>
    <lineage>
        <taxon>Bacteria</taxon>
        <taxon>Bacillati</taxon>
        <taxon>Bacillota</taxon>
        <taxon>Bacilli</taxon>
        <taxon>Lactobacillales</taxon>
        <taxon>Carnobacteriaceae</taxon>
        <taxon>Granulicatella</taxon>
    </lineage>
</organism>
<dbReference type="SMART" id="SM00463">
    <property type="entry name" value="SMR"/>
    <property type="match status" value="1"/>
</dbReference>
<dbReference type="InterPro" id="IPR036187">
    <property type="entry name" value="DNA_mismatch_repair_MutS_sf"/>
</dbReference>
<name>A0A1H9N8D5_9LACT</name>
<dbReference type="PANTHER" id="PTHR48466">
    <property type="entry name" value="OS10G0509000 PROTEIN-RELATED"/>
    <property type="match status" value="1"/>
</dbReference>
<dbReference type="SUPFAM" id="SSF48334">
    <property type="entry name" value="DNA repair protein MutS, domain III"/>
    <property type="match status" value="1"/>
</dbReference>
<dbReference type="OrthoDB" id="9808166at2"/>
<dbReference type="EC" id="3.6.4.-" evidence="9"/>
<dbReference type="PROSITE" id="PS00486">
    <property type="entry name" value="DNA_MISMATCH_REPAIR_2"/>
    <property type="match status" value="1"/>
</dbReference>
<evidence type="ECO:0000256" key="8">
    <source>
        <dbReference type="ARBA" id="ARBA00023125"/>
    </source>
</evidence>
<dbReference type="Proteomes" id="UP000198556">
    <property type="component" value="Unassembled WGS sequence"/>
</dbReference>
<dbReference type="InterPro" id="IPR036063">
    <property type="entry name" value="Smr_dom_sf"/>
</dbReference>
<dbReference type="Pfam" id="PF00488">
    <property type="entry name" value="MutS_V"/>
    <property type="match status" value="1"/>
</dbReference>
<dbReference type="FunFam" id="3.40.50.300:FF:000830">
    <property type="entry name" value="Endonuclease MutS2"/>
    <property type="match status" value="1"/>
</dbReference>
<keyword evidence="6 9" id="KW-0067">ATP-binding</keyword>
<dbReference type="GO" id="GO:0016887">
    <property type="term" value="F:ATP hydrolysis activity"/>
    <property type="evidence" value="ECO:0007669"/>
    <property type="project" value="InterPro"/>
</dbReference>
<dbReference type="SMART" id="SM00534">
    <property type="entry name" value="MUTSac"/>
    <property type="match status" value="1"/>
</dbReference>
<keyword evidence="2 9" id="KW-0699">rRNA-binding</keyword>
<comment type="subunit">
    <text evidence="9">Homodimer. Binds to stalled ribosomes, contacting rRNA.</text>
</comment>
<dbReference type="InterPro" id="IPR002625">
    <property type="entry name" value="Smr_dom"/>
</dbReference>